<organism evidence="1 2">
    <name type="scientific">Kribbella caucasensis</name>
    <dbReference type="NCBI Taxonomy" id="2512215"/>
    <lineage>
        <taxon>Bacteria</taxon>
        <taxon>Bacillati</taxon>
        <taxon>Actinomycetota</taxon>
        <taxon>Actinomycetes</taxon>
        <taxon>Propionibacteriales</taxon>
        <taxon>Kribbellaceae</taxon>
        <taxon>Kribbella</taxon>
    </lineage>
</organism>
<dbReference type="EMBL" id="SNWQ01000039">
    <property type="protein sequence ID" value="TDO30239.1"/>
    <property type="molecule type" value="Genomic_DNA"/>
</dbReference>
<comment type="caution">
    <text evidence="1">The sequence shown here is derived from an EMBL/GenBank/DDBJ whole genome shotgun (WGS) entry which is preliminary data.</text>
</comment>
<proteinExistence type="predicted"/>
<evidence type="ECO:0000313" key="1">
    <source>
        <dbReference type="EMBL" id="TDO30239.1"/>
    </source>
</evidence>
<dbReference type="RefSeq" id="WP_255513095.1">
    <property type="nucleotide sequence ID" value="NZ_SNWQ01000039.1"/>
</dbReference>
<sequence>MTVNSEDEYWSIDFLGVDEQKASAIIEEVERLGLATSAIAA</sequence>
<gene>
    <name evidence="1" type="ORF">EV643_13938</name>
</gene>
<reference evidence="1 2" key="1">
    <citation type="submission" date="2019-03" db="EMBL/GenBank/DDBJ databases">
        <title>Genomic Encyclopedia of Type Strains, Phase III (KMG-III): the genomes of soil and plant-associated and newly described type strains.</title>
        <authorList>
            <person name="Whitman W."/>
        </authorList>
    </citation>
    <scope>NUCLEOTIDE SEQUENCE [LARGE SCALE GENOMIC DNA]</scope>
    <source>
        <strain evidence="1 2">VKM Ac-2527</strain>
    </source>
</reference>
<protein>
    <submittedName>
        <fullName evidence="1">Uncharacterized protein</fullName>
    </submittedName>
</protein>
<evidence type="ECO:0000313" key="2">
    <source>
        <dbReference type="Proteomes" id="UP000295388"/>
    </source>
</evidence>
<name>A0A4R6J4E5_9ACTN</name>
<accession>A0A4R6J4E5</accession>
<dbReference type="Proteomes" id="UP000295388">
    <property type="component" value="Unassembled WGS sequence"/>
</dbReference>
<dbReference type="AlphaFoldDB" id="A0A4R6J4E5"/>
<keyword evidence="2" id="KW-1185">Reference proteome</keyword>